<proteinExistence type="predicted"/>
<evidence type="ECO:0000256" key="1">
    <source>
        <dbReference type="SAM" id="Phobius"/>
    </source>
</evidence>
<dbReference type="RefSeq" id="XP_014151631.1">
    <property type="nucleotide sequence ID" value="XM_014296156.1"/>
</dbReference>
<evidence type="ECO:0000313" key="3">
    <source>
        <dbReference type="Proteomes" id="UP000054560"/>
    </source>
</evidence>
<organism evidence="2 3">
    <name type="scientific">Sphaeroforma arctica JP610</name>
    <dbReference type="NCBI Taxonomy" id="667725"/>
    <lineage>
        <taxon>Eukaryota</taxon>
        <taxon>Ichthyosporea</taxon>
        <taxon>Ichthyophonida</taxon>
        <taxon>Sphaeroforma</taxon>
    </lineage>
</organism>
<feature type="transmembrane region" description="Helical" evidence="1">
    <location>
        <begin position="148"/>
        <end position="168"/>
    </location>
</feature>
<feature type="transmembrane region" description="Helical" evidence="1">
    <location>
        <begin position="121"/>
        <end position="142"/>
    </location>
</feature>
<reference evidence="2 3" key="1">
    <citation type="submission" date="2011-02" db="EMBL/GenBank/DDBJ databases">
        <title>The Genome Sequence of Sphaeroforma arctica JP610.</title>
        <authorList>
            <consortium name="The Broad Institute Genome Sequencing Platform"/>
            <person name="Russ C."/>
            <person name="Cuomo C."/>
            <person name="Young S.K."/>
            <person name="Zeng Q."/>
            <person name="Gargeya S."/>
            <person name="Alvarado L."/>
            <person name="Berlin A."/>
            <person name="Chapman S.B."/>
            <person name="Chen Z."/>
            <person name="Freedman E."/>
            <person name="Gellesch M."/>
            <person name="Goldberg J."/>
            <person name="Griggs A."/>
            <person name="Gujja S."/>
            <person name="Heilman E."/>
            <person name="Heiman D."/>
            <person name="Howarth C."/>
            <person name="Mehta T."/>
            <person name="Neiman D."/>
            <person name="Pearson M."/>
            <person name="Roberts A."/>
            <person name="Saif S."/>
            <person name="Shea T."/>
            <person name="Shenoy N."/>
            <person name="Sisk P."/>
            <person name="Stolte C."/>
            <person name="Sykes S."/>
            <person name="White J."/>
            <person name="Yandava C."/>
            <person name="Burger G."/>
            <person name="Gray M.W."/>
            <person name="Holland P.W.H."/>
            <person name="King N."/>
            <person name="Lang F.B.F."/>
            <person name="Roger A.J."/>
            <person name="Ruiz-Trillo I."/>
            <person name="Haas B."/>
            <person name="Nusbaum C."/>
            <person name="Birren B."/>
        </authorList>
    </citation>
    <scope>NUCLEOTIDE SEQUENCE [LARGE SCALE GENOMIC DNA]</scope>
    <source>
        <strain evidence="2 3">JP610</strain>
    </source>
</reference>
<dbReference type="GeneID" id="25910322"/>
<feature type="transmembrane region" description="Helical" evidence="1">
    <location>
        <begin position="79"/>
        <end position="100"/>
    </location>
</feature>
<gene>
    <name evidence="2" type="ORF">SARC_09818</name>
</gene>
<dbReference type="AlphaFoldDB" id="A0A0L0FLS5"/>
<name>A0A0L0FLS5_9EUKA</name>
<keyword evidence="3" id="KW-1185">Reference proteome</keyword>
<feature type="transmembrane region" description="Helical" evidence="1">
    <location>
        <begin position="48"/>
        <end position="67"/>
    </location>
</feature>
<keyword evidence="1" id="KW-1133">Transmembrane helix</keyword>
<evidence type="ECO:0000313" key="2">
    <source>
        <dbReference type="EMBL" id="KNC77729.1"/>
    </source>
</evidence>
<keyword evidence="1" id="KW-0472">Membrane</keyword>
<sequence>MPVENFGGMALGGDVETDHAQMGKAGLGAIVKRRKKAKRAEDLKDQGIIISNYMALGGWEWALYVVALRSVYLVNENTIIQQVASLCVVAPILSITYRYFRTWLCMSMDVVALVCATQARARVLMVYCLVLLVFHIITVMIIQVKRAALFPVVITLAMAAAGALIHALQTNESDEELGDLYEEALILDTLEYINSIFDKFAHS</sequence>
<accession>A0A0L0FLS5</accession>
<keyword evidence="1" id="KW-0812">Transmembrane</keyword>
<dbReference type="EMBL" id="KQ242649">
    <property type="protein sequence ID" value="KNC77729.1"/>
    <property type="molecule type" value="Genomic_DNA"/>
</dbReference>
<protein>
    <submittedName>
        <fullName evidence="2">Uncharacterized protein</fullName>
    </submittedName>
</protein>
<dbReference type="Proteomes" id="UP000054560">
    <property type="component" value="Unassembled WGS sequence"/>
</dbReference>